<comment type="caution">
    <text evidence="2">The sequence shown here is derived from an EMBL/GenBank/DDBJ whole genome shotgun (WGS) entry which is preliminary data.</text>
</comment>
<feature type="region of interest" description="Disordered" evidence="1">
    <location>
        <begin position="147"/>
        <end position="237"/>
    </location>
</feature>
<name>A0AAX6GQT7_IRIPA</name>
<protein>
    <submittedName>
        <fullName evidence="2">UPF0051 protein</fullName>
    </submittedName>
</protein>
<dbReference type="InterPro" id="IPR055346">
    <property type="entry name" value="Fe-S_cluster_assembly_SufBD"/>
</dbReference>
<feature type="region of interest" description="Disordered" evidence="1">
    <location>
        <begin position="1"/>
        <end position="63"/>
    </location>
</feature>
<dbReference type="GO" id="GO:0016226">
    <property type="term" value="P:iron-sulfur cluster assembly"/>
    <property type="evidence" value="ECO:0007669"/>
    <property type="project" value="InterPro"/>
</dbReference>
<feature type="region of interest" description="Disordered" evidence="1">
    <location>
        <begin position="386"/>
        <end position="420"/>
    </location>
</feature>
<sequence>MASSSSSSFLSPLQIPKPKPVLLPRHPTRIRNPIAPPSVFAPRSVQTDPKPASPSPSPSEPDTIQRLLKRDYKWGFNSDFESFSIPKGLSESTIRSISGLKSEPEWMLRFRLDAFARFLTMKEPTWSDNSYPSIDFDSITYYSEPKRKPKLDSLDEGRPGARPLLRAPRRPHQRAEAPRQRRGRRRHRLHLHRHHPPRDPPEGRRHLLLHLRGRPGVPGPRQEVPGEGRPAGGQLLRRPQLRRLQRRLLLLRAQGHRLADGDLDLLPDQRQGERAVREDPHHRRGRELRQLLGRLHRAELRQEPAARRGGRAALRGARRDPVLDGAELVRGRRGGAGRDLQLRDEEGALRGGEGEDLVDAGGDGVGDHVEVPERGAEGGRVGGGVLLGGAHEGLPAGRHRDEDDTPGEGHEEQDRVEGDIGGEVQELLPGARAGDAQGYRGKELLAVRFDAYWGQGRSQHLSIYTGQERNSSCRARGEHV</sequence>
<accession>A0AAX6GQT7</accession>
<dbReference type="PANTHER" id="PTHR30508:SF1">
    <property type="entry name" value="UPF0051 PROTEIN ABCI8, CHLOROPLASTIC-RELATED"/>
    <property type="match status" value="1"/>
</dbReference>
<evidence type="ECO:0000313" key="2">
    <source>
        <dbReference type="EMBL" id="KAJ6831120.1"/>
    </source>
</evidence>
<dbReference type="EMBL" id="JANAVB010016999">
    <property type="protein sequence ID" value="KAJ6831120.1"/>
    <property type="molecule type" value="Genomic_DNA"/>
</dbReference>
<dbReference type="InterPro" id="IPR037284">
    <property type="entry name" value="SUF_FeS_clus_asmbl_SufBD_sf"/>
</dbReference>
<feature type="compositionally biased region" description="Low complexity" evidence="1">
    <location>
        <begin position="219"/>
        <end position="237"/>
    </location>
</feature>
<feature type="region of interest" description="Disordered" evidence="1">
    <location>
        <begin position="343"/>
        <end position="364"/>
    </location>
</feature>
<reference evidence="2" key="1">
    <citation type="journal article" date="2023" name="GigaByte">
        <title>Genome assembly of the bearded iris, Iris pallida Lam.</title>
        <authorList>
            <person name="Bruccoleri R.E."/>
            <person name="Oakeley E.J."/>
            <person name="Faust A.M.E."/>
            <person name="Altorfer M."/>
            <person name="Dessus-Babus S."/>
            <person name="Burckhardt D."/>
            <person name="Oertli M."/>
            <person name="Naumann U."/>
            <person name="Petersen F."/>
            <person name="Wong J."/>
        </authorList>
    </citation>
    <scope>NUCLEOTIDE SEQUENCE</scope>
    <source>
        <strain evidence="2">GSM-AAB239-AS_SAM_17_03QT</strain>
    </source>
</reference>
<evidence type="ECO:0000313" key="3">
    <source>
        <dbReference type="Proteomes" id="UP001140949"/>
    </source>
</evidence>
<proteinExistence type="predicted"/>
<dbReference type="Proteomes" id="UP001140949">
    <property type="component" value="Unassembled WGS sequence"/>
</dbReference>
<evidence type="ECO:0000256" key="1">
    <source>
        <dbReference type="SAM" id="MobiDB-lite"/>
    </source>
</evidence>
<reference evidence="2" key="2">
    <citation type="submission" date="2023-04" db="EMBL/GenBank/DDBJ databases">
        <authorList>
            <person name="Bruccoleri R.E."/>
            <person name="Oakeley E.J."/>
            <person name="Faust A.-M."/>
            <person name="Dessus-Babus S."/>
            <person name="Altorfer M."/>
            <person name="Burckhardt D."/>
            <person name="Oertli M."/>
            <person name="Naumann U."/>
            <person name="Petersen F."/>
            <person name="Wong J."/>
        </authorList>
    </citation>
    <scope>NUCLEOTIDE SEQUENCE</scope>
    <source>
        <strain evidence="2">GSM-AAB239-AS_SAM_17_03QT</strain>
        <tissue evidence="2">Leaf</tissue>
    </source>
</reference>
<keyword evidence="3" id="KW-1185">Reference proteome</keyword>
<dbReference type="AlphaFoldDB" id="A0AAX6GQT7"/>
<feature type="compositionally biased region" description="Basic residues" evidence="1">
    <location>
        <begin position="180"/>
        <end position="196"/>
    </location>
</feature>
<gene>
    <name evidence="2" type="ORF">M6B38_350410</name>
</gene>
<organism evidence="2 3">
    <name type="scientific">Iris pallida</name>
    <name type="common">Sweet iris</name>
    <dbReference type="NCBI Taxonomy" id="29817"/>
    <lineage>
        <taxon>Eukaryota</taxon>
        <taxon>Viridiplantae</taxon>
        <taxon>Streptophyta</taxon>
        <taxon>Embryophyta</taxon>
        <taxon>Tracheophyta</taxon>
        <taxon>Spermatophyta</taxon>
        <taxon>Magnoliopsida</taxon>
        <taxon>Liliopsida</taxon>
        <taxon>Asparagales</taxon>
        <taxon>Iridaceae</taxon>
        <taxon>Iridoideae</taxon>
        <taxon>Irideae</taxon>
        <taxon>Iris</taxon>
    </lineage>
</organism>
<feature type="compositionally biased region" description="Basic and acidic residues" evidence="1">
    <location>
        <begin position="147"/>
        <end position="159"/>
    </location>
</feature>
<dbReference type="PANTHER" id="PTHR30508">
    <property type="entry name" value="FES CLUSTER ASSEMBLY PROTEIN SUF"/>
    <property type="match status" value="1"/>
</dbReference>
<feature type="compositionally biased region" description="Basic and acidic residues" evidence="1">
    <location>
        <begin position="398"/>
        <end position="418"/>
    </location>
</feature>
<dbReference type="SUPFAM" id="SSF101960">
    <property type="entry name" value="Stabilizer of iron transporter SufD"/>
    <property type="match status" value="1"/>
</dbReference>